<comment type="caution">
    <text evidence="6">The sequence shown here is derived from an EMBL/GenBank/DDBJ whole genome shotgun (WGS) entry which is preliminary data.</text>
</comment>
<dbReference type="Proteomes" id="UP001597045">
    <property type="component" value="Unassembled WGS sequence"/>
</dbReference>
<feature type="region of interest" description="Disordered" evidence="4">
    <location>
        <begin position="102"/>
        <end position="122"/>
    </location>
</feature>
<dbReference type="SUPFAM" id="SSF48008">
    <property type="entry name" value="GntR ligand-binding domain-like"/>
    <property type="match status" value="1"/>
</dbReference>
<keyword evidence="2" id="KW-0238">DNA-binding</keyword>
<gene>
    <name evidence="6" type="ORF">ACFQ1S_06785</name>
</gene>
<sequence length="122" mass="13824">ASNASKKQLSEMNKLLGSMQVQPAGEKYEGYRDFAIQDAHLHRLVADASGNPLITDALNRLHAHTHSYRLYFKIGITEETTQEHQLIFDMIVAREPEKAEAAMRDHITSSRDRLKAAYEDKA</sequence>
<feature type="domain" description="GntR C-terminal" evidence="5">
    <location>
        <begin position="1"/>
        <end position="109"/>
    </location>
</feature>
<keyword evidence="7" id="KW-1185">Reference proteome</keyword>
<evidence type="ECO:0000256" key="2">
    <source>
        <dbReference type="ARBA" id="ARBA00023125"/>
    </source>
</evidence>
<dbReference type="InterPro" id="IPR008920">
    <property type="entry name" value="TF_FadR/GntR_C"/>
</dbReference>
<keyword evidence="1" id="KW-0805">Transcription regulation</keyword>
<evidence type="ECO:0000313" key="7">
    <source>
        <dbReference type="Proteomes" id="UP001597045"/>
    </source>
</evidence>
<accession>A0ABW3M5L8</accession>
<dbReference type="InterPro" id="IPR011711">
    <property type="entry name" value="GntR_C"/>
</dbReference>
<evidence type="ECO:0000256" key="3">
    <source>
        <dbReference type="ARBA" id="ARBA00023163"/>
    </source>
</evidence>
<dbReference type="Pfam" id="PF07729">
    <property type="entry name" value="FCD"/>
    <property type="match status" value="1"/>
</dbReference>
<keyword evidence="3" id="KW-0804">Transcription</keyword>
<dbReference type="PANTHER" id="PTHR43537">
    <property type="entry name" value="TRANSCRIPTIONAL REGULATOR, GNTR FAMILY"/>
    <property type="match status" value="1"/>
</dbReference>
<dbReference type="EMBL" id="JBHTIS010000262">
    <property type="protein sequence ID" value="MFD1045311.1"/>
    <property type="molecule type" value="Genomic_DNA"/>
</dbReference>
<evidence type="ECO:0000256" key="1">
    <source>
        <dbReference type="ARBA" id="ARBA00023015"/>
    </source>
</evidence>
<dbReference type="SMART" id="SM00895">
    <property type="entry name" value="FCD"/>
    <property type="match status" value="1"/>
</dbReference>
<protein>
    <submittedName>
        <fullName evidence="6">FadR/GntR family transcriptional regulator</fullName>
    </submittedName>
</protein>
<name>A0ABW3M5L8_9PSEU</name>
<evidence type="ECO:0000259" key="5">
    <source>
        <dbReference type="SMART" id="SM00895"/>
    </source>
</evidence>
<organism evidence="6 7">
    <name type="scientific">Kibdelosporangium lantanae</name>
    <dbReference type="NCBI Taxonomy" id="1497396"/>
    <lineage>
        <taxon>Bacteria</taxon>
        <taxon>Bacillati</taxon>
        <taxon>Actinomycetota</taxon>
        <taxon>Actinomycetes</taxon>
        <taxon>Pseudonocardiales</taxon>
        <taxon>Pseudonocardiaceae</taxon>
        <taxon>Kibdelosporangium</taxon>
    </lineage>
</organism>
<reference evidence="7" key="1">
    <citation type="journal article" date="2019" name="Int. J. Syst. Evol. Microbiol.">
        <title>The Global Catalogue of Microorganisms (GCM) 10K type strain sequencing project: providing services to taxonomists for standard genome sequencing and annotation.</title>
        <authorList>
            <consortium name="The Broad Institute Genomics Platform"/>
            <consortium name="The Broad Institute Genome Sequencing Center for Infectious Disease"/>
            <person name="Wu L."/>
            <person name="Ma J."/>
        </authorList>
    </citation>
    <scope>NUCLEOTIDE SEQUENCE [LARGE SCALE GENOMIC DNA]</scope>
    <source>
        <strain evidence="7">JCM 31486</strain>
    </source>
</reference>
<evidence type="ECO:0000256" key="4">
    <source>
        <dbReference type="SAM" id="MobiDB-lite"/>
    </source>
</evidence>
<feature type="non-terminal residue" evidence="6">
    <location>
        <position position="1"/>
    </location>
</feature>
<dbReference type="Gene3D" id="1.20.120.530">
    <property type="entry name" value="GntR ligand-binding domain-like"/>
    <property type="match status" value="1"/>
</dbReference>
<evidence type="ECO:0000313" key="6">
    <source>
        <dbReference type="EMBL" id="MFD1045311.1"/>
    </source>
</evidence>
<proteinExistence type="predicted"/>
<dbReference type="PANTHER" id="PTHR43537:SF5">
    <property type="entry name" value="UXU OPERON TRANSCRIPTIONAL REGULATOR"/>
    <property type="match status" value="1"/>
</dbReference>